<dbReference type="Proteomes" id="UP000789920">
    <property type="component" value="Unassembled WGS sequence"/>
</dbReference>
<reference evidence="1" key="1">
    <citation type="submission" date="2021-06" db="EMBL/GenBank/DDBJ databases">
        <authorList>
            <person name="Kallberg Y."/>
            <person name="Tangrot J."/>
            <person name="Rosling A."/>
        </authorList>
    </citation>
    <scope>NUCLEOTIDE SEQUENCE</scope>
    <source>
        <strain evidence="1">MA461A</strain>
    </source>
</reference>
<name>A0ACA9SFN8_9GLOM</name>
<protein>
    <submittedName>
        <fullName evidence="1">1273_t:CDS:1</fullName>
    </submittedName>
</protein>
<gene>
    <name evidence="1" type="ORF">RPERSI_LOCUS30010</name>
</gene>
<evidence type="ECO:0000313" key="1">
    <source>
        <dbReference type="EMBL" id="CAG8836653.1"/>
    </source>
</evidence>
<feature type="non-terminal residue" evidence="1">
    <location>
        <position position="78"/>
    </location>
</feature>
<keyword evidence="2" id="KW-1185">Reference proteome</keyword>
<evidence type="ECO:0000313" key="2">
    <source>
        <dbReference type="Proteomes" id="UP000789920"/>
    </source>
</evidence>
<sequence length="78" mass="8391">DKFDGLDELSSSLKLASDPILLNQEDLNAIVDSDTDESDELCLTDASDVNGLEGCESTLDYKNSIEPSLKKTALTIPT</sequence>
<feature type="non-terminal residue" evidence="1">
    <location>
        <position position="1"/>
    </location>
</feature>
<accession>A0ACA9SFN8</accession>
<comment type="caution">
    <text evidence="1">The sequence shown here is derived from an EMBL/GenBank/DDBJ whole genome shotgun (WGS) entry which is preliminary data.</text>
</comment>
<organism evidence="1 2">
    <name type="scientific">Racocetra persica</name>
    <dbReference type="NCBI Taxonomy" id="160502"/>
    <lineage>
        <taxon>Eukaryota</taxon>
        <taxon>Fungi</taxon>
        <taxon>Fungi incertae sedis</taxon>
        <taxon>Mucoromycota</taxon>
        <taxon>Glomeromycotina</taxon>
        <taxon>Glomeromycetes</taxon>
        <taxon>Diversisporales</taxon>
        <taxon>Gigasporaceae</taxon>
        <taxon>Racocetra</taxon>
    </lineage>
</organism>
<dbReference type="EMBL" id="CAJVQC010115375">
    <property type="protein sequence ID" value="CAG8836653.1"/>
    <property type="molecule type" value="Genomic_DNA"/>
</dbReference>
<proteinExistence type="predicted"/>